<organism evidence="2">
    <name type="scientific">freshwater metagenome</name>
    <dbReference type="NCBI Taxonomy" id="449393"/>
    <lineage>
        <taxon>unclassified sequences</taxon>
        <taxon>metagenomes</taxon>
        <taxon>ecological metagenomes</taxon>
    </lineage>
</organism>
<dbReference type="GO" id="GO:0016702">
    <property type="term" value="F:oxidoreductase activity, acting on single donors with incorporation of molecular oxygen, incorporation of two atoms of oxygen"/>
    <property type="evidence" value="ECO:0007669"/>
    <property type="project" value="InterPro"/>
</dbReference>
<dbReference type="InterPro" id="IPR000627">
    <property type="entry name" value="Intradiol_dOase_C"/>
</dbReference>
<name>A0A6J7JFB8_9ZZZZ</name>
<feature type="domain" description="Intradiol ring-cleavage dioxygenases" evidence="1">
    <location>
        <begin position="109"/>
        <end position="197"/>
    </location>
</feature>
<dbReference type="SUPFAM" id="SSF49482">
    <property type="entry name" value="Aromatic compound dioxygenase"/>
    <property type="match status" value="1"/>
</dbReference>
<evidence type="ECO:0000259" key="1">
    <source>
        <dbReference type="Pfam" id="PF00775"/>
    </source>
</evidence>
<dbReference type="PANTHER" id="PTHR34315:SF1">
    <property type="entry name" value="INTRADIOL RING-CLEAVAGE DIOXYGENASES DOMAIN-CONTAINING PROTEIN-RELATED"/>
    <property type="match status" value="1"/>
</dbReference>
<dbReference type="Gene3D" id="2.60.130.10">
    <property type="entry name" value="Aromatic compound dioxygenase"/>
    <property type="match status" value="1"/>
</dbReference>
<dbReference type="AlphaFoldDB" id="A0A6J7JFB8"/>
<gene>
    <name evidence="2" type="ORF">UFOPK3564_02993</name>
</gene>
<dbReference type="EMBL" id="CAFBMK010000250">
    <property type="protein sequence ID" value="CAB4941629.1"/>
    <property type="molecule type" value="Genomic_DNA"/>
</dbReference>
<accession>A0A6J7JFB8</accession>
<evidence type="ECO:0000313" key="2">
    <source>
        <dbReference type="EMBL" id="CAB4941629.1"/>
    </source>
</evidence>
<dbReference type="InterPro" id="IPR015889">
    <property type="entry name" value="Intradiol_dOase_core"/>
</dbReference>
<protein>
    <submittedName>
        <fullName evidence="2">Unannotated protein</fullName>
    </submittedName>
</protein>
<reference evidence="2" key="1">
    <citation type="submission" date="2020-05" db="EMBL/GenBank/DDBJ databases">
        <authorList>
            <person name="Chiriac C."/>
            <person name="Salcher M."/>
            <person name="Ghai R."/>
            <person name="Kavagutti S V."/>
        </authorList>
    </citation>
    <scope>NUCLEOTIDE SEQUENCE</scope>
</reference>
<dbReference type="GO" id="GO:0008199">
    <property type="term" value="F:ferric iron binding"/>
    <property type="evidence" value="ECO:0007669"/>
    <property type="project" value="InterPro"/>
</dbReference>
<proteinExistence type="predicted"/>
<dbReference type="Pfam" id="PF00775">
    <property type="entry name" value="Dioxygenase_C"/>
    <property type="match status" value="1"/>
</dbReference>
<dbReference type="PANTHER" id="PTHR34315">
    <property type="match status" value="1"/>
</dbReference>
<sequence length="285" mass="29210">MGHGRHDHGGDERDDVEEHDLGLAHDLPVLLSRRRALLALSGGLGAVLVGCGSDGGTTTAARTPATTTGTGTAATTAATAAVPEETAGPFPADGSNGPNVLAESGVVRRDITRSFGDASGVATGVPTTVELRLIDVAGGGGPLRGAAVYLWHCDALGRYSLYDDETASENYLRGVQVSDDEGRLSFRTVFPGAYPGRWPHAHFEVYRDEAAAVAGSAKLRTSQLAFPQDACERVYATDGYDGSAANLAATPLDGDGVFADGYAGQLATATGDVRGGLAVRLNVGI</sequence>